<name>A0A915IAN3_ROMCU</name>
<protein>
    <submittedName>
        <fullName evidence="2">Uncharacterized protein</fullName>
    </submittedName>
</protein>
<dbReference type="WBParaSite" id="nRc.2.0.1.t10932-RA">
    <property type="protein sequence ID" value="nRc.2.0.1.t10932-RA"/>
    <property type="gene ID" value="nRc.2.0.1.g10932"/>
</dbReference>
<dbReference type="AlphaFoldDB" id="A0A915IAN3"/>
<evidence type="ECO:0000313" key="2">
    <source>
        <dbReference type="WBParaSite" id="nRc.2.0.1.t10932-RA"/>
    </source>
</evidence>
<evidence type="ECO:0000313" key="1">
    <source>
        <dbReference type="Proteomes" id="UP000887565"/>
    </source>
</evidence>
<reference evidence="2" key="1">
    <citation type="submission" date="2022-11" db="UniProtKB">
        <authorList>
            <consortium name="WormBaseParasite"/>
        </authorList>
    </citation>
    <scope>IDENTIFICATION</scope>
</reference>
<sequence length="62" mass="6965">MIAFQDAQEIFLRGKLVNVKRINNPKLSNHTEQMAAAGTTMDDLRLPSASSATAYVWKWRTA</sequence>
<proteinExistence type="predicted"/>
<dbReference type="Proteomes" id="UP000887565">
    <property type="component" value="Unplaced"/>
</dbReference>
<organism evidence="1 2">
    <name type="scientific">Romanomermis culicivorax</name>
    <name type="common">Nematode worm</name>
    <dbReference type="NCBI Taxonomy" id="13658"/>
    <lineage>
        <taxon>Eukaryota</taxon>
        <taxon>Metazoa</taxon>
        <taxon>Ecdysozoa</taxon>
        <taxon>Nematoda</taxon>
        <taxon>Enoplea</taxon>
        <taxon>Dorylaimia</taxon>
        <taxon>Mermithida</taxon>
        <taxon>Mermithoidea</taxon>
        <taxon>Mermithidae</taxon>
        <taxon>Romanomermis</taxon>
    </lineage>
</organism>
<accession>A0A915IAN3</accession>
<keyword evidence="1" id="KW-1185">Reference proteome</keyword>